<dbReference type="AlphaFoldDB" id="A0A5C6DSJ1"/>
<comment type="caution">
    <text evidence="1">The sequence shown here is derived from an EMBL/GenBank/DDBJ whole genome shotgun (WGS) entry which is preliminary data.</text>
</comment>
<dbReference type="Proteomes" id="UP000319143">
    <property type="component" value="Unassembled WGS sequence"/>
</dbReference>
<gene>
    <name evidence="1" type="ORF">Poly41_25560</name>
</gene>
<dbReference type="EMBL" id="SJPV01000003">
    <property type="protein sequence ID" value="TWU39700.1"/>
    <property type="molecule type" value="Genomic_DNA"/>
</dbReference>
<proteinExistence type="predicted"/>
<organism evidence="1 2">
    <name type="scientific">Novipirellula artificiosorum</name>
    <dbReference type="NCBI Taxonomy" id="2528016"/>
    <lineage>
        <taxon>Bacteria</taxon>
        <taxon>Pseudomonadati</taxon>
        <taxon>Planctomycetota</taxon>
        <taxon>Planctomycetia</taxon>
        <taxon>Pirellulales</taxon>
        <taxon>Pirellulaceae</taxon>
        <taxon>Novipirellula</taxon>
    </lineage>
</organism>
<keyword evidence="2" id="KW-1185">Reference proteome</keyword>
<reference evidence="1 2" key="1">
    <citation type="submission" date="2019-02" db="EMBL/GenBank/DDBJ databases">
        <title>Deep-cultivation of Planctomycetes and their phenomic and genomic characterization uncovers novel biology.</title>
        <authorList>
            <person name="Wiegand S."/>
            <person name="Jogler M."/>
            <person name="Boedeker C."/>
            <person name="Pinto D."/>
            <person name="Vollmers J."/>
            <person name="Rivas-Marin E."/>
            <person name="Kohn T."/>
            <person name="Peeters S.H."/>
            <person name="Heuer A."/>
            <person name="Rast P."/>
            <person name="Oberbeckmann S."/>
            <person name="Bunk B."/>
            <person name="Jeske O."/>
            <person name="Meyerdierks A."/>
            <person name="Storesund J.E."/>
            <person name="Kallscheuer N."/>
            <person name="Luecker S."/>
            <person name="Lage O.M."/>
            <person name="Pohl T."/>
            <person name="Merkel B.J."/>
            <person name="Hornburger P."/>
            <person name="Mueller R.-W."/>
            <person name="Bruemmer F."/>
            <person name="Labrenz M."/>
            <person name="Spormann A.M."/>
            <person name="Op Den Camp H."/>
            <person name="Overmann J."/>
            <person name="Amann R."/>
            <person name="Jetten M.S.M."/>
            <person name="Mascher T."/>
            <person name="Medema M.H."/>
            <person name="Devos D.P."/>
            <person name="Kaster A.-K."/>
            <person name="Ovreas L."/>
            <person name="Rohde M."/>
            <person name="Galperin M.Y."/>
            <person name="Jogler C."/>
        </authorList>
    </citation>
    <scope>NUCLEOTIDE SEQUENCE [LARGE SCALE GENOMIC DNA]</scope>
    <source>
        <strain evidence="1 2">Poly41</strain>
    </source>
</reference>
<evidence type="ECO:0000313" key="2">
    <source>
        <dbReference type="Proteomes" id="UP000319143"/>
    </source>
</evidence>
<evidence type="ECO:0000313" key="1">
    <source>
        <dbReference type="EMBL" id="TWU39700.1"/>
    </source>
</evidence>
<protein>
    <submittedName>
        <fullName evidence="1">Uncharacterized protein</fullName>
    </submittedName>
</protein>
<sequence length="29" mass="3213">MQKASTTELAGWTAHFVVDLLQYAESISD</sequence>
<name>A0A5C6DSJ1_9BACT</name>
<accession>A0A5C6DSJ1</accession>